<name>A0ABQ8XAI3_9EUKA</name>
<gene>
    <name evidence="2" type="ORF">M0813_07699</name>
</gene>
<keyword evidence="1" id="KW-0472">Membrane</keyword>
<feature type="transmembrane region" description="Helical" evidence="1">
    <location>
        <begin position="41"/>
        <end position="63"/>
    </location>
</feature>
<accession>A0ABQ8XAI3</accession>
<feature type="transmembrane region" description="Helical" evidence="1">
    <location>
        <begin position="110"/>
        <end position="130"/>
    </location>
</feature>
<proteinExistence type="predicted"/>
<reference evidence="2" key="1">
    <citation type="submission" date="2022-08" db="EMBL/GenBank/DDBJ databases">
        <title>Novel sulfate-reducing endosymbionts in the free-living metamonad Anaeramoeba.</title>
        <authorList>
            <person name="Jerlstrom-Hultqvist J."/>
            <person name="Cepicka I."/>
            <person name="Gallot-Lavallee L."/>
            <person name="Salas-Leiva D."/>
            <person name="Curtis B.A."/>
            <person name="Zahonova K."/>
            <person name="Pipaliya S."/>
            <person name="Dacks J."/>
            <person name="Roger A.J."/>
        </authorList>
    </citation>
    <scope>NUCLEOTIDE SEQUENCE</scope>
    <source>
        <strain evidence="2">Schooner1</strain>
    </source>
</reference>
<organism evidence="2 3">
    <name type="scientific">Anaeramoeba flamelloides</name>
    <dbReference type="NCBI Taxonomy" id="1746091"/>
    <lineage>
        <taxon>Eukaryota</taxon>
        <taxon>Metamonada</taxon>
        <taxon>Anaeramoebidae</taxon>
        <taxon>Anaeramoeba</taxon>
    </lineage>
</organism>
<comment type="caution">
    <text evidence="2">The sequence shown here is derived from an EMBL/GenBank/DDBJ whole genome shotgun (WGS) entry which is preliminary data.</text>
</comment>
<keyword evidence="1" id="KW-0812">Transmembrane</keyword>
<dbReference type="EMBL" id="JAOAOG010000320">
    <property type="protein sequence ID" value="KAJ6229471.1"/>
    <property type="molecule type" value="Genomic_DNA"/>
</dbReference>
<keyword evidence="3" id="KW-1185">Reference proteome</keyword>
<evidence type="ECO:0000256" key="1">
    <source>
        <dbReference type="SAM" id="Phobius"/>
    </source>
</evidence>
<protein>
    <submittedName>
        <fullName evidence="2">Uncharacterized protein</fullName>
    </submittedName>
</protein>
<evidence type="ECO:0000313" key="3">
    <source>
        <dbReference type="Proteomes" id="UP001150062"/>
    </source>
</evidence>
<keyword evidence="1" id="KW-1133">Transmembrane helix</keyword>
<evidence type="ECO:0000313" key="2">
    <source>
        <dbReference type="EMBL" id="KAJ6229471.1"/>
    </source>
</evidence>
<dbReference type="Proteomes" id="UP001150062">
    <property type="component" value="Unassembled WGS sequence"/>
</dbReference>
<feature type="transmembrane region" description="Helical" evidence="1">
    <location>
        <begin position="84"/>
        <end position="104"/>
    </location>
</feature>
<sequence>MKTLPPQTRTVALTLILFFASSFILPLFNQSILSGIVSPSIFFITWIQCLGTVIITLLVAKLFNKQNKHDLPLVFPKFNKKQMFQMLPSSACFCCLLVFQNYSFQNDKSLLMMVRSIFPLLFLVNNNFLFEFSKPNKSFFKKSMLPRLIVFLFKAP</sequence>
<feature type="transmembrane region" description="Helical" evidence="1">
    <location>
        <begin position="12"/>
        <end position="29"/>
    </location>
</feature>